<evidence type="ECO:0000313" key="1">
    <source>
        <dbReference type="EMBL" id="KMS93821.1"/>
    </source>
</evidence>
<dbReference type="EMBL" id="KQ098682">
    <property type="protein sequence ID" value="KMS93821.1"/>
    <property type="molecule type" value="Genomic_DNA"/>
</dbReference>
<gene>
    <name evidence="1" type="ORF">BVRB_027620</name>
</gene>
<proteinExistence type="predicted"/>
<dbReference type="Gene3D" id="1.20.1310.10">
    <property type="entry name" value="Cullin Repeats"/>
    <property type="match status" value="1"/>
</dbReference>
<reference evidence="1 2" key="1">
    <citation type="journal article" date="2014" name="Nature">
        <title>The genome of the recently domesticated crop plant sugar beet (Beta vulgaris).</title>
        <authorList>
            <person name="Dohm J.C."/>
            <person name="Minoche A.E."/>
            <person name="Holtgrawe D."/>
            <person name="Capella-Gutierrez S."/>
            <person name="Zakrzewski F."/>
            <person name="Tafer H."/>
            <person name="Rupp O."/>
            <person name="Sorensen T.R."/>
            <person name="Stracke R."/>
            <person name="Reinhardt R."/>
            <person name="Goesmann A."/>
            <person name="Kraft T."/>
            <person name="Schulz B."/>
            <person name="Stadler P.F."/>
            <person name="Schmidt T."/>
            <person name="Gabaldon T."/>
            <person name="Lehrach H."/>
            <person name="Weisshaar B."/>
            <person name="Himmelbauer H."/>
        </authorList>
    </citation>
    <scope>NUCLEOTIDE SEQUENCE [LARGE SCALE GENOMIC DNA]</scope>
    <source>
        <tissue evidence="1">Taproot</tissue>
    </source>
</reference>
<dbReference type="AlphaFoldDB" id="A0A0J8AYN1"/>
<dbReference type="InterPro" id="IPR016159">
    <property type="entry name" value="Cullin_repeat-like_dom_sf"/>
</dbReference>
<dbReference type="SUPFAM" id="SSF74788">
    <property type="entry name" value="Cullin repeat-like"/>
    <property type="match status" value="1"/>
</dbReference>
<organism evidence="1 2">
    <name type="scientific">Beta vulgaris subsp. vulgaris</name>
    <name type="common">Beet</name>
    <dbReference type="NCBI Taxonomy" id="3555"/>
    <lineage>
        <taxon>Eukaryota</taxon>
        <taxon>Viridiplantae</taxon>
        <taxon>Streptophyta</taxon>
        <taxon>Embryophyta</taxon>
        <taxon>Tracheophyta</taxon>
        <taxon>Spermatophyta</taxon>
        <taxon>Magnoliopsida</taxon>
        <taxon>eudicotyledons</taxon>
        <taxon>Gunneridae</taxon>
        <taxon>Pentapetalae</taxon>
        <taxon>Caryophyllales</taxon>
        <taxon>Chenopodiaceae</taxon>
        <taxon>Betoideae</taxon>
        <taxon>Beta</taxon>
    </lineage>
</organism>
<evidence type="ECO:0000313" key="2">
    <source>
        <dbReference type="Proteomes" id="UP000035740"/>
    </source>
</evidence>
<protein>
    <submittedName>
        <fullName evidence="1">Uncharacterized protein</fullName>
    </submittedName>
</protein>
<dbReference type="Proteomes" id="UP000035740">
    <property type="component" value="Unassembled WGS sequence"/>
</dbReference>
<sequence>MLADEDEGFNAMFVKRSATDLSLAYSLYQGHPASLDMLATLCQEHIINQGKLLANDPESFIGNAIALRISELQLIQAAFKNSIR</sequence>
<keyword evidence="2" id="KW-1185">Reference proteome</keyword>
<name>A0A0J8AYN1_BETVV</name>
<accession>A0A0J8AYN1</accession>
<feature type="non-terminal residue" evidence="1">
    <location>
        <position position="84"/>
    </location>
</feature>